<dbReference type="PATRIC" id="fig|1299334.3.peg.6821"/>
<proteinExistence type="predicted"/>
<dbReference type="AlphaFoldDB" id="X7ZWW8"/>
<reference evidence="2" key="1">
    <citation type="submission" date="2014-01" db="EMBL/GenBank/DDBJ databases">
        <authorList>
            <person name="Brown-Elliot B."/>
            <person name="Wallace R."/>
            <person name="Lenaerts A."/>
            <person name="Ordway D."/>
            <person name="DeGroote M.A."/>
            <person name="Parker T."/>
            <person name="Sizemore C."/>
            <person name="Tallon L.J."/>
            <person name="Sadzewicz L.K."/>
            <person name="Sengamalay N."/>
            <person name="Fraser C.M."/>
            <person name="Hine E."/>
            <person name="Shefchek K.A."/>
            <person name="Das S.P."/>
            <person name="Tettelin H."/>
        </authorList>
    </citation>
    <scope>NUCLEOTIDE SEQUENCE [LARGE SCALE GENOMIC DNA]</scope>
    <source>
        <strain evidence="2">4042</strain>
    </source>
</reference>
<name>X7ZWW8_MYCXE</name>
<feature type="region of interest" description="Disordered" evidence="1">
    <location>
        <begin position="1"/>
        <end position="52"/>
    </location>
</feature>
<gene>
    <name evidence="2" type="ORF">I553_3665</name>
</gene>
<feature type="compositionally biased region" description="Basic residues" evidence="1">
    <location>
        <begin position="23"/>
        <end position="36"/>
    </location>
</feature>
<dbReference type="EMBL" id="JAOB01000066">
    <property type="protein sequence ID" value="EUA24102.1"/>
    <property type="molecule type" value="Genomic_DNA"/>
</dbReference>
<sequence>MMMVRPRSVGSFLTSRPPGPGRTGRRRRGSRWRHHGSDHGGQQVSRHREITT</sequence>
<accession>X7ZWW8</accession>
<protein>
    <submittedName>
        <fullName evidence="2">Uncharacterized protein</fullName>
    </submittedName>
</protein>
<organism evidence="2">
    <name type="scientific">Mycobacterium xenopi 4042</name>
    <dbReference type="NCBI Taxonomy" id="1299334"/>
    <lineage>
        <taxon>Bacteria</taxon>
        <taxon>Bacillati</taxon>
        <taxon>Actinomycetota</taxon>
        <taxon>Actinomycetes</taxon>
        <taxon>Mycobacteriales</taxon>
        <taxon>Mycobacteriaceae</taxon>
        <taxon>Mycobacterium</taxon>
    </lineage>
</organism>
<comment type="caution">
    <text evidence="2">The sequence shown here is derived from an EMBL/GenBank/DDBJ whole genome shotgun (WGS) entry which is preliminary data.</text>
</comment>
<evidence type="ECO:0000256" key="1">
    <source>
        <dbReference type="SAM" id="MobiDB-lite"/>
    </source>
</evidence>
<evidence type="ECO:0000313" key="2">
    <source>
        <dbReference type="EMBL" id="EUA24102.1"/>
    </source>
</evidence>